<dbReference type="InterPro" id="IPR002941">
    <property type="entry name" value="DNA_methylase_N4/N6"/>
</dbReference>
<dbReference type="REBASE" id="179005">
    <property type="entry name" value="M.Jda07ORF100087P"/>
</dbReference>
<dbReference type="GO" id="GO:0008170">
    <property type="term" value="F:N-methyltransferase activity"/>
    <property type="evidence" value="ECO:0007669"/>
    <property type="project" value="InterPro"/>
</dbReference>
<dbReference type="EC" id="2.1.1.-" evidence="4"/>
<dbReference type="STRING" id="708126.BW727_100089"/>
<keyword evidence="2 6" id="KW-0808">Transferase</keyword>
<keyword evidence="7" id="KW-1185">Reference proteome</keyword>
<dbReference type="PRINTS" id="PR00508">
    <property type="entry name" value="S21N4MTFRASE"/>
</dbReference>
<dbReference type="AlphaFoldDB" id="A0A1S6ILS7"/>
<comment type="similarity">
    <text evidence="4">Belongs to the N(4)/N(6)-methyltransferase family.</text>
</comment>
<evidence type="ECO:0000313" key="6">
    <source>
        <dbReference type="EMBL" id="AQS52499.1"/>
    </source>
</evidence>
<reference evidence="6 7" key="1">
    <citation type="journal article" date="2014" name="Int. J. Syst. Evol. Microbiol.">
        <title>Jeotgalibaca dankookensis gen. nov., sp. nov., a member of the family Carnobacteriaceae, isolated from seujeot (Korean traditional food).</title>
        <authorList>
            <person name="Lee D.G."/>
            <person name="Trujillo M.E."/>
            <person name="Kang H."/>
            <person name="Ahn T.Y."/>
        </authorList>
    </citation>
    <scope>NUCLEOTIDE SEQUENCE [LARGE SCALE GENOMIC DNA]</scope>
    <source>
        <strain evidence="6 7">EX-07</strain>
    </source>
</reference>
<name>A0A1S6ILS7_9LACT</name>
<dbReference type="EMBL" id="CP019728">
    <property type="protein sequence ID" value="AQS52499.1"/>
    <property type="molecule type" value="Genomic_DNA"/>
</dbReference>
<dbReference type="InterPro" id="IPR001091">
    <property type="entry name" value="RM_Methyltransferase"/>
</dbReference>
<dbReference type="Pfam" id="PF01555">
    <property type="entry name" value="N6_N4_Mtase"/>
    <property type="match status" value="1"/>
</dbReference>
<dbReference type="KEGG" id="jda:BW727_100089"/>
<evidence type="ECO:0000256" key="4">
    <source>
        <dbReference type="RuleBase" id="RU362026"/>
    </source>
</evidence>
<dbReference type="InterPro" id="IPR029063">
    <property type="entry name" value="SAM-dependent_MTases_sf"/>
</dbReference>
<keyword evidence="3" id="KW-0680">Restriction system</keyword>
<dbReference type="Proteomes" id="UP000188993">
    <property type="component" value="Chromosome"/>
</dbReference>
<sequence length="445" mass="52066">MYHEWLIYLSSLILQSAYNSNFKLSTWLLFLKNRLEIASELITNDGTIWIHVGEDGMHYLKVLADSVFGQNNFVGTLPRKTREGKNDVPFNFSQDFDFILIYSKADRKDSVIQRKIYRSYIETDDFPNRPWRRGDIKQQKNYKERPNSYFDMVNPKTGKVYEVDKNAVWRVTKDTFQNWYNNGYIGFPDDYDFMNGEVPFRRSFKDEDDIKDKEKGPAVFSDYLLKDFTKQLMGKGRTAKNDIIEDGEFNYAKPESLMQQIIEVGTFEKDIVLDFFMGSATTQAVAMKMNRRFIGIEQMDYINTVSVPRLQKVMEGEQGGISKDVNWQGGGSFVYVELMEKSKGYLESVLEAKDTDSLKQIYQLMLDNVDLDFRADSEQVQEMLIDAISLADKKRLLVKVIDKNQLYYNYSEIDDANVRDLISDTDYAFNQSFYKEEEYHGQEDQ</sequence>
<evidence type="ECO:0000256" key="1">
    <source>
        <dbReference type="ARBA" id="ARBA00022603"/>
    </source>
</evidence>
<dbReference type="GO" id="GO:0009307">
    <property type="term" value="P:DNA restriction-modification system"/>
    <property type="evidence" value="ECO:0007669"/>
    <property type="project" value="UniProtKB-KW"/>
</dbReference>
<evidence type="ECO:0000256" key="2">
    <source>
        <dbReference type="ARBA" id="ARBA00022679"/>
    </source>
</evidence>
<organism evidence="6 7">
    <name type="scientific">Jeotgalibaca dankookensis</name>
    <dbReference type="NCBI Taxonomy" id="708126"/>
    <lineage>
        <taxon>Bacteria</taxon>
        <taxon>Bacillati</taxon>
        <taxon>Bacillota</taxon>
        <taxon>Bacilli</taxon>
        <taxon>Lactobacillales</taxon>
        <taxon>Carnobacteriaceae</taxon>
        <taxon>Jeotgalibaca</taxon>
    </lineage>
</organism>
<proteinExistence type="inferred from homology"/>
<dbReference type="OrthoDB" id="9800801at2"/>
<keyword evidence="1 6" id="KW-0489">Methyltransferase</keyword>
<dbReference type="SUPFAM" id="SSF53335">
    <property type="entry name" value="S-adenosyl-L-methionine-dependent methyltransferases"/>
    <property type="match status" value="1"/>
</dbReference>
<dbReference type="RefSeq" id="WP_077795677.1">
    <property type="nucleotide sequence ID" value="NZ_CP019728.1"/>
</dbReference>
<evidence type="ECO:0000313" key="7">
    <source>
        <dbReference type="Proteomes" id="UP000188993"/>
    </source>
</evidence>
<evidence type="ECO:0000256" key="3">
    <source>
        <dbReference type="ARBA" id="ARBA00022747"/>
    </source>
</evidence>
<protein>
    <recommendedName>
        <fullName evidence="4">Methyltransferase</fullName>
        <ecNumber evidence="4">2.1.1.-</ecNumber>
    </recommendedName>
</protein>
<dbReference type="GO" id="GO:0032259">
    <property type="term" value="P:methylation"/>
    <property type="evidence" value="ECO:0007669"/>
    <property type="project" value="UniProtKB-KW"/>
</dbReference>
<feature type="domain" description="DNA methylase N-4/N-6" evidence="5">
    <location>
        <begin position="17"/>
        <end position="301"/>
    </location>
</feature>
<dbReference type="GO" id="GO:0003677">
    <property type="term" value="F:DNA binding"/>
    <property type="evidence" value="ECO:0007669"/>
    <property type="project" value="InterPro"/>
</dbReference>
<dbReference type="Gene3D" id="3.40.50.150">
    <property type="entry name" value="Vaccinia Virus protein VP39"/>
    <property type="match status" value="1"/>
</dbReference>
<gene>
    <name evidence="6" type="primary">yhdJ</name>
    <name evidence="6" type="ORF">BW727_100089</name>
</gene>
<accession>A0A1S6ILS7</accession>
<evidence type="ECO:0000259" key="5">
    <source>
        <dbReference type="Pfam" id="PF01555"/>
    </source>
</evidence>